<dbReference type="STRING" id="145388.A0A0D2LH74"/>
<organism evidence="14 15">
    <name type="scientific">Monoraphidium neglectum</name>
    <dbReference type="NCBI Taxonomy" id="145388"/>
    <lineage>
        <taxon>Eukaryota</taxon>
        <taxon>Viridiplantae</taxon>
        <taxon>Chlorophyta</taxon>
        <taxon>core chlorophytes</taxon>
        <taxon>Chlorophyceae</taxon>
        <taxon>CS clade</taxon>
        <taxon>Sphaeropleales</taxon>
        <taxon>Selenastraceae</taxon>
        <taxon>Monoraphidium</taxon>
    </lineage>
</organism>
<comment type="catalytic activity">
    <reaction evidence="10">
        <text>Na(+)(in) + H(+)(out) = Na(+)(out) + H(+)(in)</text>
        <dbReference type="Rhea" id="RHEA:29419"/>
        <dbReference type="ChEBI" id="CHEBI:15378"/>
        <dbReference type="ChEBI" id="CHEBI:29101"/>
    </reaction>
</comment>
<feature type="transmembrane region" description="Helical" evidence="12">
    <location>
        <begin position="172"/>
        <end position="190"/>
    </location>
</feature>
<gene>
    <name evidence="14" type="ORF">MNEG_16584</name>
</gene>
<evidence type="ECO:0000256" key="12">
    <source>
        <dbReference type="SAM" id="Phobius"/>
    </source>
</evidence>
<dbReference type="InterPro" id="IPR018422">
    <property type="entry name" value="Cation/H_exchanger_CPA1"/>
</dbReference>
<evidence type="ECO:0000256" key="4">
    <source>
        <dbReference type="ARBA" id="ARBA00022692"/>
    </source>
</evidence>
<keyword evidence="2" id="KW-0813">Transport</keyword>
<feature type="transmembrane region" description="Helical" evidence="12">
    <location>
        <begin position="141"/>
        <end position="160"/>
    </location>
</feature>
<comment type="subcellular location">
    <subcellularLocation>
        <location evidence="1">Cell membrane</location>
        <topology evidence="1">Multi-pass membrane protein</topology>
    </subcellularLocation>
</comment>
<dbReference type="PRINTS" id="PR00173">
    <property type="entry name" value="EDTRNSPORT"/>
</dbReference>
<evidence type="ECO:0000256" key="9">
    <source>
        <dbReference type="ARBA" id="ARBA00023201"/>
    </source>
</evidence>
<dbReference type="GO" id="GO:0098719">
    <property type="term" value="P:sodium ion import across plasma membrane"/>
    <property type="evidence" value="ECO:0007669"/>
    <property type="project" value="TreeGrafter"/>
</dbReference>
<keyword evidence="5 12" id="KW-1133">Transmembrane helix</keyword>
<keyword evidence="8 12" id="KW-0472">Membrane</keyword>
<evidence type="ECO:0000256" key="7">
    <source>
        <dbReference type="ARBA" id="ARBA00023065"/>
    </source>
</evidence>
<dbReference type="PANTHER" id="PTHR10110:SF86">
    <property type="entry name" value="SODIUM_HYDROGEN EXCHANGER 7"/>
    <property type="match status" value="1"/>
</dbReference>
<feature type="transmembrane region" description="Helical" evidence="12">
    <location>
        <begin position="103"/>
        <end position="120"/>
    </location>
</feature>
<keyword evidence="6" id="KW-0915">Sodium</keyword>
<protein>
    <submittedName>
        <fullName evidence="14">Sodium/hydrogen exchanger 7</fullName>
    </submittedName>
</protein>
<feature type="transmembrane region" description="Helical" evidence="12">
    <location>
        <begin position="46"/>
        <end position="72"/>
    </location>
</feature>
<evidence type="ECO:0000256" key="11">
    <source>
        <dbReference type="ARBA" id="ARBA00047912"/>
    </source>
</evidence>
<keyword evidence="15" id="KW-1185">Reference proteome</keyword>
<dbReference type="RefSeq" id="XP_013890399.1">
    <property type="nucleotide sequence ID" value="XM_014034945.1"/>
</dbReference>
<dbReference type="Pfam" id="PF00999">
    <property type="entry name" value="Na_H_Exchanger"/>
    <property type="match status" value="1"/>
</dbReference>
<evidence type="ECO:0000313" key="14">
    <source>
        <dbReference type="EMBL" id="KIY91379.1"/>
    </source>
</evidence>
<dbReference type="GeneID" id="25734358"/>
<feature type="domain" description="Cation/H+ exchanger transmembrane" evidence="13">
    <location>
        <begin position="5"/>
        <end position="157"/>
    </location>
</feature>
<dbReference type="Proteomes" id="UP000054498">
    <property type="component" value="Unassembled WGS sequence"/>
</dbReference>
<evidence type="ECO:0000256" key="10">
    <source>
        <dbReference type="ARBA" id="ARBA00047524"/>
    </source>
</evidence>
<dbReference type="AlphaFoldDB" id="A0A0D2LH74"/>
<sequence>MTQVGASQKLACVIDGESLMNDGSALVIFLLLQKIVEGEAVTVGGAIAQFCLLAVVGMVLGIAFGAATSWLLDNIFRDPTLTTIVTLMSAYASYYTADRLVGASGLLAVVCNGFAMSLIGGRQIALRAEEAMHGFWGVLEWGANTILFVWVGIVLAIVLPPSHEETVITDQPIHLVPSDAGYVVVLYIWLQVG</sequence>
<evidence type="ECO:0000259" key="13">
    <source>
        <dbReference type="Pfam" id="PF00999"/>
    </source>
</evidence>
<dbReference type="GO" id="GO:0005886">
    <property type="term" value="C:plasma membrane"/>
    <property type="evidence" value="ECO:0007669"/>
    <property type="project" value="UniProtKB-SubCell"/>
</dbReference>
<dbReference type="GO" id="GO:0015386">
    <property type="term" value="F:potassium:proton antiporter activity"/>
    <property type="evidence" value="ECO:0007669"/>
    <property type="project" value="TreeGrafter"/>
</dbReference>
<reference evidence="14 15" key="1">
    <citation type="journal article" date="2013" name="BMC Genomics">
        <title>Reconstruction of the lipid metabolism for the microalga Monoraphidium neglectum from its genome sequence reveals characteristics suitable for biofuel production.</title>
        <authorList>
            <person name="Bogen C."/>
            <person name="Al-Dilaimi A."/>
            <person name="Albersmeier A."/>
            <person name="Wichmann J."/>
            <person name="Grundmann M."/>
            <person name="Rupp O."/>
            <person name="Lauersen K.J."/>
            <person name="Blifernez-Klassen O."/>
            <person name="Kalinowski J."/>
            <person name="Goesmann A."/>
            <person name="Mussgnug J.H."/>
            <person name="Kruse O."/>
        </authorList>
    </citation>
    <scope>NUCLEOTIDE SEQUENCE [LARGE SCALE GENOMIC DNA]</scope>
    <source>
        <strain evidence="14 15">SAG 48.87</strain>
    </source>
</reference>
<keyword evidence="4 12" id="KW-0812">Transmembrane</keyword>
<keyword evidence="9" id="KW-0739">Sodium transport</keyword>
<keyword evidence="3" id="KW-1003">Cell membrane</keyword>
<dbReference type="PANTHER" id="PTHR10110">
    <property type="entry name" value="SODIUM/HYDROGEN EXCHANGER"/>
    <property type="match status" value="1"/>
</dbReference>
<dbReference type="GO" id="GO:0051453">
    <property type="term" value="P:regulation of intracellular pH"/>
    <property type="evidence" value="ECO:0007669"/>
    <property type="project" value="TreeGrafter"/>
</dbReference>
<proteinExistence type="predicted"/>
<evidence type="ECO:0000256" key="6">
    <source>
        <dbReference type="ARBA" id="ARBA00023053"/>
    </source>
</evidence>
<comment type="catalytic activity">
    <reaction evidence="11">
        <text>K(+)(in) + H(+)(out) = K(+)(out) + H(+)(in)</text>
        <dbReference type="Rhea" id="RHEA:29467"/>
        <dbReference type="ChEBI" id="CHEBI:15378"/>
        <dbReference type="ChEBI" id="CHEBI:29103"/>
    </reaction>
</comment>
<dbReference type="KEGG" id="mng:MNEG_16584"/>
<evidence type="ECO:0000256" key="3">
    <source>
        <dbReference type="ARBA" id="ARBA00022475"/>
    </source>
</evidence>
<evidence type="ECO:0000256" key="1">
    <source>
        <dbReference type="ARBA" id="ARBA00004651"/>
    </source>
</evidence>
<evidence type="ECO:0000313" key="15">
    <source>
        <dbReference type="Proteomes" id="UP000054498"/>
    </source>
</evidence>
<evidence type="ECO:0000256" key="2">
    <source>
        <dbReference type="ARBA" id="ARBA00022448"/>
    </source>
</evidence>
<dbReference type="OrthoDB" id="196264at2759"/>
<keyword evidence="7" id="KW-0406">Ion transport</keyword>
<dbReference type="InterPro" id="IPR006153">
    <property type="entry name" value="Cation/H_exchanger_TM"/>
</dbReference>
<name>A0A0D2LH74_9CHLO</name>
<dbReference type="GO" id="GO:0015385">
    <property type="term" value="F:sodium:proton antiporter activity"/>
    <property type="evidence" value="ECO:0007669"/>
    <property type="project" value="InterPro"/>
</dbReference>
<evidence type="ECO:0000256" key="8">
    <source>
        <dbReference type="ARBA" id="ARBA00023136"/>
    </source>
</evidence>
<accession>A0A0D2LH74</accession>
<evidence type="ECO:0000256" key="5">
    <source>
        <dbReference type="ARBA" id="ARBA00022989"/>
    </source>
</evidence>
<dbReference type="EMBL" id="KK106749">
    <property type="protein sequence ID" value="KIY91379.1"/>
    <property type="molecule type" value="Genomic_DNA"/>
</dbReference>